<dbReference type="GO" id="GO:0003735">
    <property type="term" value="F:structural constituent of ribosome"/>
    <property type="evidence" value="ECO:0007669"/>
    <property type="project" value="InterPro"/>
</dbReference>
<evidence type="ECO:0000256" key="4">
    <source>
        <dbReference type="ARBA" id="ARBA00022884"/>
    </source>
</evidence>
<dbReference type="EMBL" id="FNPV01000009">
    <property type="protein sequence ID" value="SDZ13272.1"/>
    <property type="molecule type" value="Genomic_DNA"/>
</dbReference>
<evidence type="ECO:0000256" key="3">
    <source>
        <dbReference type="ARBA" id="ARBA00022730"/>
    </source>
</evidence>
<feature type="domain" description="Ribosomal protein L9" evidence="10">
    <location>
        <begin position="13"/>
        <end position="40"/>
    </location>
</feature>
<dbReference type="InterPro" id="IPR020594">
    <property type="entry name" value="Ribosomal_bL9_bac/chp"/>
</dbReference>
<reference evidence="11 12" key="1">
    <citation type="submission" date="2016-10" db="EMBL/GenBank/DDBJ databases">
        <authorList>
            <person name="de Groot N.N."/>
        </authorList>
    </citation>
    <scope>NUCLEOTIDE SEQUENCE [LARGE SCALE GENOMIC DNA]</scope>
    <source>
        <strain evidence="11 12">APO</strain>
    </source>
</reference>
<keyword evidence="12" id="KW-1185">Reference proteome</keyword>
<dbReference type="InterPro" id="IPR020069">
    <property type="entry name" value="Ribosomal_bL9_C"/>
</dbReference>
<dbReference type="FunFam" id="3.10.430.100:FF:000002">
    <property type="entry name" value="50S ribosomal protein L9"/>
    <property type="match status" value="1"/>
</dbReference>
<dbReference type="OrthoDB" id="9788336at2"/>
<organism evidence="11 12">
    <name type="scientific">Tindallia californiensis</name>
    <dbReference type="NCBI Taxonomy" id="159292"/>
    <lineage>
        <taxon>Bacteria</taxon>
        <taxon>Bacillati</taxon>
        <taxon>Bacillota</taxon>
        <taxon>Clostridia</taxon>
        <taxon>Peptostreptococcales</taxon>
        <taxon>Tindalliaceae</taxon>
        <taxon>Tindallia</taxon>
    </lineage>
</organism>
<dbReference type="NCBIfam" id="TIGR00158">
    <property type="entry name" value="L9"/>
    <property type="match status" value="1"/>
</dbReference>
<dbReference type="Pfam" id="PF03948">
    <property type="entry name" value="Ribosomal_L9_C"/>
    <property type="match status" value="1"/>
</dbReference>
<evidence type="ECO:0000313" key="11">
    <source>
        <dbReference type="EMBL" id="SDZ13272.1"/>
    </source>
</evidence>
<evidence type="ECO:0000256" key="1">
    <source>
        <dbReference type="ARBA" id="ARBA00003058"/>
    </source>
</evidence>
<dbReference type="InterPro" id="IPR036791">
    <property type="entry name" value="Ribosomal_bL9_C_sf"/>
</dbReference>
<dbReference type="PANTHER" id="PTHR21368">
    <property type="entry name" value="50S RIBOSOMAL PROTEIN L9"/>
    <property type="match status" value="1"/>
</dbReference>
<dbReference type="InterPro" id="IPR020070">
    <property type="entry name" value="Ribosomal_bL9_N"/>
</dbReference>
<comment type="similarity">
    <text evidence="2 8">Belongs to the bacterial ribosomal protein bL9 family.</text>
</comment>
<evidence type="ECO:0000256" key="9">
    <source>
        <dbReference type="SAM" id="Coils"/>
    </source>
</evidence>
<keyword evidence="4 8" id="KW-0694">RNA-binding</keyword>
<keyword evidence="5 8" id="KW-0689">Ribosomal protein</keyword>
<dbReference type="GO" id="GO:1990904">
    <property type="term" value="C:ribonucleoprotein complex"/>
    <property type="evidence" value="ECO:0007669"/>
    <property type="project" value="UniProtKB-KW"/>
</dbReference>
<dbReference type="AlphaFoldDB" id="A0A1H3QIB7"/>
<dbReference type="GO" id="GO:0006412">
    <property type="term" value="P:translation"/>
    <property type="evidence" value="ECO:0007669"/>
    <property type="project" value="UniProtKB-UniRule"/>
</dbReference>
<dbReference type="Gene3D" id="3.40.5.10">
    <property type="entry name" value="Ribosomal protein L9, N-terminal domain"/>
    <property type="match status" value="1"/>
</dbReference>
<dbReference type="RefSeq" id="WP_093314955.1">
    <property type="nucleotide sequence ID" value="NZ_FNPV01000009.1"/>
</dbReference>
<dbReference type="GO" id="GO:0005840">
    <property type="term" value="C:ribosome"/>
    <property type="evidence" value="ECO:0007669"/>
    <property type="project" value="UniProtKB-KW"/>
</dbReference>
<dbReference type="STRING" id="159292.SAMN05192546_109116"/>
<comment type="function">
    <text evidence="1 8">Binds to the 23S rRNA.</text>
</comment>
<dbReference type="InterPro" id="IPR036935">
    <property type="entry name" value="Ribosomal_bL9_N_sf"/>
</dbReference>
<name>A0A1H3QIB7_9FIRM</name>
<dbReference type="InterPro" id="IPR000244">
    <property type="entry name" value="Ribosomal_bL9"/>
</dbReference>
<dbReference type="PROSITE" id="PS00651">
    <property type="entry name" value="RIBOSOMAL_L9"/>
    <property type="match status" value="1"/>
</dbReference>
<proteinExistence type="inferred from homology"/>
<evidence type="ECO:0000256" key="5">
    <source>
        <dbReference type="ARBA" id="ARBA00022980"/>
    </source>
</evidence>
<keyword evidence="6 8" id="KW-0687">Ribonucleoprotein</keyword>
<gene>
    <name evidence="8" type="primary">rplI</name>
    <name evidence="11" type="ORF">SAMN05192546_109116</name>
</gene>
<dbReference type="GO" id="GO:0019843">
    <property type="term" value="F:rRNA binding"/>
    <property type="evidence" value="ECO:0007669"/>
    <property type="project" value="UniProtKB-UniRule"/>
</dbReference>
<dbReference type="InterPro" id="IPR009027">
    <property type="entry name" value="Ribosomal_bL9/RNase_H1_N"/>
</dbReference>
<dbReference type="Proteomes" id="UP000199230">
    <property type="component" value="Unassembled WGS sequence"/>
</dbReference>
<keyword evidence="3 8" id="KW-0699">rRNA-binding</keyword>
<evidence type="ECO:0000256" key="8">
    <source>
        <dbReference type="HAMAP-Rule" id="MF_00503"/>
    </source>
</evidence>
<protein>
    <recommendedName>
        <fullName evidence="7 8">Large ribosomal subunit protein bL9</fullName>
    </recommendedName>
</protein>
<dbReference type="Gene3D" id="3.10.430.100">
    <property type="entry name" value="Ribosomal protein L9, C-terminal domain"/>
    <property type="match status" value="1"/>
</dbReference>
<sequence>MKVILQQDVKGLGKKGEIVNASDGYARNFLIPKKMAIYANDGNVHTVEQQKKAQEKRKAEERQAAEELKERIEKVTVTMKTKAGEGGRLFGSVTNKEIAEALQKQHKIKIDKRKINLSDPIKNLGDTVVEVKVYPNVSASMNVKVQAE</sequence>
<dbReference type="FunFam" id="3.40.5.10:FF:000002">
    <property type="entry name" value="50S ribosomal protein L9"/>
    <property type="match status" value="1"/>
</dbReference>
<evidence type="ECO:0000256" key="7">
    <source>
        <dbReference type="ARBA" id="ARBA00035292"/>
    </source>
</evidence>
<accession>A0A1H3QIB7</accession>
<keyword evidence="9" id="KW-0175">Coiled coil</keyword>
<dbReference type="HAMAP" id="MF_00503">
    <property type="entry name" value="Ribosomal_bL9"/>
    <property type="match status" value="1"/>
</dbReference>
<evidence type="ECO:0000313" key="12">
    <source>
        <dbReference type="Proteomes" id="UP000199230"/>
    </source>
</evidence>
<evidence type="ECO:0000256" key="6">
    <source>
        <dbReference type="ARBA" id="ARBA00023274"/>
    </source>
</evidence>
<dbReference type="SUPFAM" id="SSF55658">
    <property type="entry name" value="L9 N-domain-like"/>
    <property type="match status" value="1"/>
</dbReference>
<evidence type="ECO:0000259" key="10">
    <source>
        <dbReference type="PROSITE" id="PS00651"/>
    </source>
</evidence>
<dbReference type="Pfam" id="PF01281">
    <property type="entry name" value="Ribosomal_L9_N"/>
    <property type="match status" value="1"/>
</dbReference>
<feature type="coiled-coil region" evidence="9">
    <location>
        <begin position="44"/>
        <end position="78"/>
    </location>
</feature>
<evidence type="ECO:0000256" key="2">
    <source>
        <dbReference type="ARBA" id="ARBA00010605"/>
    </source>
</evidence>
<dbReference type="SUPFAM" id="SSF55653">
    <property type="entry name" value="Ribosomal protein L9 C-domain"/>
    <property type="match status" value="1"/>
</dbReference>